<evidence type="ECO:0000313" key="4">
    <source>
        <dbReference type="Proteomes" id="UP000273978"/>
    </source>
</evidence>
<evidence type="ECO:0000313" key="1">
    <source>
        <dbReference type="EMBL" id="PQV43202.1"/>
    </source>
</evidence>
<organism evidence="1 3">
    <name type="scientific">Methanohalophilus euhalobius</name>
    <dbReference type="NCBI Taxonomy" id="51203"/>
    <lineage>
        <taxon>Archaea</taxon>
        <taxon>Methanobacteriati</taxon>
        <taxon>Methanobacteriota</taxon>
        <taxon>Stenosarchaea group</taxon>
        <taxon>Methanomicrobia</taxon>
        <taxon>Methanosarcinales</taxon>
        <taxon>Methanosarcinaceae</taxon>
        <taxon>Methanohalophilus</taxon>
    </lineage>
</organism>
<reference evidence="2 4" key="2">
    <citation type="submission" date="2018-10" db="EMBL/GenBank/DDBJ databases">
        <title>Cultivation of a novel Methanohalophilus strain from Kebrit Deep of the Red Sea and a genomic comparison of members of the genus Methanohalophilus.</title>
        <authorList>
            <person name="Guan Y."/>
            <person name="Ngugi D.K."/>
            <person name="Stingl U."/>
        </authorList>
    </citation>
    <scope>NUCLEOTIDE SEQUENCE [LARGE SCALE GENOMIC DNA]</scope>
    <source>
        <strain evidence="2 4">DSM 10369</strain>
    </source>
</reference>
<protein>
    <submittedName>
        <fullName evidence="1">Uncharacterized protein</fullName>
    </submittedName>
</protein>
<dbReference type="Proteomes" id="UP000251060">
    <property type="component" value="Unassembled WGS sequence"/>
</dbReference>
<name>A0A314ZQ27_9EURY</name>
<dbReference type="EMBL" id="RJJF01000015">
    <property type="protein sequence ID" value="RNI09242.1"/>
    <property type="molecule type" value="Genomic_DNA"/>
</dbReference>
<evidence type="ECO:0000313" key="3">
    <source>
        <dbReference type="Proteomes" id="UP000251060"/>
    </source>
</evidence>
<sequence length="315" mass="35826">MLTEKQRPPSIIQEELSELNALIRKEQDLIQKYPDKISLKFGLDSLKDRESYLLSELKQSYERYQIDAFDFVFEGDVIREHSISLYFIGEFSSALQEVVTSISQSIIDKPTVKGSIPKEIVNASQMDLVATATGSFRIVVASHETQLGDSIPKKSLQSLNSLTDCEDDKTRIKEIGRYIGIRSMKKYQNLMGLIYKSNAKLKMYDSIVPEGFNTKEISTDLARRIYTAIGEVADMPNERKTYFGKLTGVNVRSFTFEFVIDETDEIIKGSFSNTLAEEAKKRLDSMSTIEFIISTTFDDVLDEEKSKWSIGNFVD</sequence>
<evidence type="ECO:0000313" key="2">
    <source>
        <dbReference type="EMBL" id="RNI09242.1"/>
    </source>
</evidence>
<proteinExistence type="predicted"/>
<dbReference type="RefSeq" id="WP_105460343.1">
    <property type="nucleotide sequence ID" value="NZ_PVBU01000003.1"/>
</dbReference>
<gene>
    <name evidence="1" type="ORF">B0H22_103215</name>
    <name evidence="2" type="ORF">EDD83_04580</name>
</gene>
<comment type="caution">
    <text evidence="1">The sequence shown here is derived from an EMBL/GenBank/DDBJ whole genome shotgun (WGS) entry which is preliminary data.</text>
</comment>
<dbReference type="AlphaFoldDB" id="A0A314ZQ27"/>
<accession>A0A314ZQ27</accession>
<dbReference type="Proteomes" id="UP000273978">
    <property type="component" value="Unassembled WGS sequence"/>
</dbReference>
<reference evidence="1 3" key="1">
    <citation type="submission" date="2018-02" db="EMBL/GenBank/DDBJ databases">
        <title>Subsurface microbial communities from deep shales in Ohio and West Virginia, USA.</title>
        <authorList>
            <person name="Wrighton K."/>
        </authorList>
    </citation>
    <scope>NUCLEOTIDE SEQUENCE [LARGE SCALE GENOMIC DNA]</scope>
    <source>
        <strain evidence="1 3">DSM 10369</strain>
    </source>
</reference>
<dbReference type="EMBL" id="PVBU01000003">
    <property type="protein sequence ID" value="PQV43202.1"/>
    <property type="molecule type" value="Genomic_DNA"/>
</dbReference>